<evidence type="ECO:0000313" key="2">
    <source>
        <dbReference type="Proteomes" id="UP000825935"/>
    </source>
</evidence>
<comment type="caution">
    <text evidence="1">The sequence shown here is derived from an EMBL/GenBank/DDBJ whole genome shotgun (WGS) entry which is preliminary data.</text>
</comment>
<proteinExistence type="predicted"/>
<reference evidence="1" key="1">
    <citation type="submission" date="2021-08" db="EMBL/GenBank/DDBJ databases">
        <title>WGS assembly of Ceratopteris richardii.</title>
        <authorList>
            <person name="Marchant D.B."/>
            <person name="Chen G."/>
            <person name="Jenkins J."/>
            <person name="Shu S."/>
            <person name="Leebens-Mack J."/>
            <person name="Grimwood J."/>
            <person name="Schmutz J."/>
            <person name="Soltis P."/>
            <person name="Soltis D."/>
            <person name="Chen Z.-H."/>
        </authorList>
    </citation>
    <scope>NUCLEOTIDE SEQUENCE</scope>
    <source>
        <strain evidence="1">Whitten #5841</strain>
        <tissue evidence="1">Leaf</tissue>
    </source>
</reference>
<evidence type="ECO:0000313" key="1">
    <source>
        <dbReference type="EMBL" id="KAH7438496.1"/>
    </source>
</evidence>
<organism evidence="1 2">
    <name type="scientific">Ceratopteris richardii</name>
    <name type="common">Triangle waterfern</name>
    <dbReference type="NCBI Taxonomy" id="49495"/>
    <lineage>
        <taxon>Eukaryota</taxon>
        <taxon>Viridiplantae</taxon>
        <taxon>Streptophyta</taxon>
        <taxon>Embryophyta</taxon>
        <taxon>Tracheophyta</taxon>
        <taxon>Polypodiopsida</taxon>
        <taxon>Polypodiidae</taxon>
        <taxon>Polypodiales</taxon>
        <taxon>Pteridineae</taxon>
        <taxon>Pteridaceae</taxon>
        <taxon>Parkerioideae</taxon>
        <taxon>Ceratopteris</taxon>
    </lineage>
</organism>
<accession>A0A8T2UX71</accession>
<keyword evidence="2" id="KW-1185">Reference proteome</keyword>
<dbReference type="SUPFAM" id="SSF52200">
    <property type="entry name" value="Toll/Interleukin receptor TIR domain"/>
    <property type="match status" value="1"/>
</dbReference>
<protein>
    <submittedName>
        <fullName evidence="1">Uncharacterized protein</fullName>
    </submittedName>
</protein>
<dbReference type="InterPro" id="IPR035897">
    <property type="entry name" value="Toll_tir_struct_dom_sf"/>
</dbReference>
<dbReference type="OrthoDB" id="6160824at2759"/>
<dbReference type="EMBL" id="CM035409">
    <property type="protein sequence ID" value="KAH7438496.1"/>
    <property type="molecule type" value="Genomic_DNA"/>
</dbReference>
<gene>
    <name evidence="1" type="ORF">KP509_04G017400</name>
</gene>
<sequence length="180" mass="21199">MKERTEIKSFIIEVIENLKVHIIFLIQDFASCTWCWHERKVIPVFYDVKHFVVLHKRKASVADLSEVNGSADKERECWSKALTNVSHFKGFEYGAKFMIQWEKLQEIVTKVFEYGAKFMIQWEKLQEIVTKVEAFKEPLISPRLYIFHMGHILQMKAPYIPISTSKSLSMDQQLIMCSYG</sequence>
<name>A0A8T2UX71_CERRI</name>
<dbReference type="AlphaFoldDB" id="A0A8T2UX71"/>
<dbReference type="Gene3D" id="3.40.50.10140">
    <property type="entry name" value="Toll/interleukin-1 receptor homology (TIR) domain"/>
    <property type="match status" value="1"/>
</dbReference>
<dbReference type="Proteomes" id="UP000825935">
    <property type="component" value="Chromosome 4"/>
</dbReference>